<dbReference type="AlphaFoldDB" id="A0A9P0PSZ8"/>
<organism evidence="2 3">
    <name type="scientific">Acanthoscelides obtectus</name>
    <name type="common">Bean weevil</name>
    <name type="synonym">Bruchus obtectus</name>
    <dbReference type="NCBI Taxonomy" id="200917"/>
    <lineage>
        <taxon>Eukaryota</taxon>
        <taxon>Metazoa</taxon>
        <taxon>Ecdysozoa</taxon>
        <taxon>Arthropoda</taxon>
        <taxon>Hexapoda</taxon>
        <taxon>Insecta</taxon>
        <taxon>Pterygota</taxon>
        <taxon>Neoptera</taxon>
        <taxon>Endopterygota</taxon>
        <taxon>Coleoptera</taxon>
        <taxon>Polyphaga</taxon>
        <taxon>Cucujiformia</taxon>
        <taxon>Chrysomeloidea</taxon>
        <taxon>Chrysomelidae</taxon>
        <taxon>Bruchinae</taxon>
        <taxon>Bruchini</taxon>
        <taxon>Acanthoscelides</taxon>
    </lineage>
</organism>
<name>A0A9P0PSZ8_ACAOB</name>
<feature type="domain" description="PiggyBac transposable element-derived protein" evidence="1">
    <location>
        <begin position="142"/>
        <end position="189"/>
    </location>
</feature>
<evidence type="ECO:0000313" key="3">
    <source>
        <dbReference type="Proteomes" id="UP001152888"/>
    </source>
</evidence>
<keyword evidence="3" id="KW-1185">Reference proteome</keyword>
<dbReference type="OrthoDB" id="118105at2759"/>
<dbReference type="Pfam" id="PF13843">
    <property type="entry name" value="DDE_Tnp_1_7"/>
    <property type="match status" value="1"/>
</dbReference>
<dbReference type="PANTHER" id="PTHR47272">
    <property type="entry name" value="DDE_TNP_1_7 DOMAIN-CONTAINING PROTEIN"/>
    <property type="match status" value="1"/>
</dbReference>
<evidence type="ECO:0000259" key="1">
    <source>
        <dbReference type="Pfam" id="PF13843"/>
    </source>
</evidence>
<protein>
    <recommendedName>
        <fullName evidence="1">PiggyBac transposable element-derived protein domain-containing protein</fullName>
    </recommendedName>
</protein>
<dbReference type="InterPro" id="IPR029526">
    <property type="entry name" value="PGBD"/>
</dbReference>
<evidence type="ECO:0000313" key="2">
    <source>
        <dbReference type="EMBL" id="CAH1997775.1"/>
    </source>
</evidence>
<accession>A0A9P0PSZ8</accession>
<comment type="caution">
    <text evidence="2">The sequence shown here is derived from an EMBL/GenBank/DDBJ whole genome shotgun (WGS) entry which is preliminary data.</text>
</comment>
<proteinExistence type="predicted"/>
<reference evidence="2" key="1">
    <citation type="submission" date="2022-03" db="EMBL/GenBank/DDBJ databases">
        <authorList>
            <person name="Sayadi A."/>
        </authorList>
    </citation>
    <scope>NUCLEOTIDE SEQUENCE</scope>
</reference>
<sequence>MPQEKILRDIIPMVFDRANTKIIVNWLTQGCKMHVVYKPTPNTIGLSAFVFYSPDRKAITLRIHIRPMIVIINRLSYHEERIITFSLSSDLDNFPTISITCFFGKKKVPTVIPTDPHISDVSDDDFSDGKNISQTNELNDEEETNLYSTQQLGQCIDTNPSEITDFLSILLIMGVIKLPAIEDFWAASTRGPATFEVLRGSPNELDDYEVNLVVVINAWFLYRKDCNTACVTSKPLKEFRMELAKSLTNAGKQSSRGRPSISATNKTPAKIISNPILPRPDITTQKDGIGHCPTYGTKGRCSHCANGFTTIFCTKCNLRLCFTPNKNCFYLFHSN</sequence>
<gene>
    <name evidence="2" type="ORF">ACAOBT_LOCUS23968</name>
</gene>
<dbReference type="EMBL" id="CAKOFQ010007305">
    <property type="protein sequence ID" value="CAH1997775.1"/>
    <property type="molecule type" value="Genomic_DNA"/>
</dbReference>
<dbReference type="Proteomes" id="UP001152888">
    <property type="component" value="Unassembled WGS sequence"/>
</dbReference>
<dbReference type="PANTHER" id="PTHR47272:SF1">
    <property type="entry name" value="PIGGYBAC TRANSPOSABLE ELEMENT-DERIVED PROTEIN 3-LIKE"/>
    <property type="match status" value="1"/>
</dbReference>